<dbReference type="InterPro" id="IPR029071">
    <property type="entry name" value="Ubiquitin-like_domsf"/>
</dbReference>
<dbReference type="AlphaFoldDB" id="A0AAE1UUQ1"/>
<accession>A0AAE1UUQ1</accession>
<organism evidence="1 2">
    <name type="scientific">Anisodus tanguticus</name>
    <dbReference type="NCBI Taxonomy" id="243964"/>
    <lineage>
        <taxon>Eukaryota</taxon>
        <taxon>Viridiplantae</taxon>
        <taxon>Streptophyta</taxon>
        <taxon>Embryophyta</taxon>
        <taxon>Tracheophyta</taxon>
        <taxon>Spermatophyta</taxon>
        <taxon>Magnoliopsida</taxon>
        <taxon>eudicotyledons</taxon>
        <taxon>Gunneridae</taxon>
        <taxon>Pentapetalae</taxon>
        <taxon>asterids</taxon>
        <taxon>lamiids</taxon>
        <taxon>Solanales</taxon>
        <taxon>Solanaceae</taxon>
        <taxon>Solanoideae</taxon>
        <taxon>Hyoscyameae</taxon>
        <taxon>Anisodus</taxon>
    </lineage>
</organism>
<proteinExistence type="predicted"/>
<evidence type="ECO:0008006" key="3">
    <source>
        <dbReference type="Google" id="ProtNLM"/>
    </source>
</evidence>
<comment type="caution">
    <text evidence="1">The sequence shown here is derived from an EMBL/GenBank/DDBJ whole genome shotgun (WGS) entry which is preliminary data.</text>
</comment>
<dbReference type="Gene3D" id="3.10.20.90">
    <property type="entry name" value="Phosphatidylinositol 3-kinase Catalytic Subunit, Chain A, domain 1"/>
    <property type="match status" value="1"/>
</dbReference>
<gene>
    <name evidence="1" type="ORF">RND71_035724</name>
</gene>
<evidence type="ECO:0000313" key="2">
    <source>
        <dbReference type="Proteomes" id="UP001291623"/>
    </source>
</evidence>
<name>A0AAE1UUQ1_9SOLA</name>
<sequence>MAEPQKLKIKVESDTSEFNVMMKETDKVKDLLEIIKANWGNDLSYKLEHHSIEMKTDEALSAYNLKDGSVVNVTYFVD</sequence>
<dbReference type="Proteomes" id="UP001291623">
    <property type="component" value="Unassembled WGS sequence"/>
</dbReference>
<dbReference type="EMBL" id="JAVYJV010000019">
    <property type="protein sequence ID" value="KAK4345548.1"/>
    <property type="molecule type" value="Genomic_DNA"/>
</dbReference>
<protein>
    <recommendedName>
        <fullName evidence="3">Ubiquitin-like domain-containing protein</fullName>
    </recommendedName>
</protein>
<evidence type="ECO:0000313" key="1">
    <source>
        <dbReference type="EMBL" id="KAK4345548.1"/>
    </source>
</evidence>
<keyword evidence="2" id="KW-1185">Reference proteome</keyword>
<dbReference type="SUPFAM" id="SSF54236">
    <property type="entry name" value="Ubiquitin-like"/>
    <property type="match status" value="1"/>
</dbReference>
<reference evidence="1" key="1">
    <citation type="submission" date="2023-12" db="EMBL/GenBank/DDBJ databases">
        <title>Genome assembly of Anisodus tanguticus.</title>
        <authorList>
            <person name="Wang Y.-J."/>
        </authorList>
    </citation>
    <scope>NUCLEOTIDE SEQUENCE</scope>
    <source>
        <strain evidence="1">KB-2021</strain>
        <tissue evidence="1">Leaf</tissue>
    </source>
</reference>